<reference evidence="3" key="1">
    <citation type="submission" date="2016-06" db="EMBL/GenBank/DDBJ databases">
        <title>Parallel loss of symbiosis genes in relatives of nitrogen-fixing non-legume Parasponia.</title>
        <authorList>
            <person name="Van Velzen R."/>
            <person name="Holmer R."/>
            <person name="Bu F."/>
            <person name="Rutten L."/>
            <person name="Van Zeijl A."/>
            <person name="Liu W."/>
            <person name="Santuari L."/>
            <person name="Cao Q."/>
            <person name="Sharma T."/>
            <person name="Shen D."/>
            <person name="Roswanjaya Y."/>
            <person name="Wardhani T."/>
            <person name="Kalhor M.S."/>
            <person name="Jansen J."/>
            <person name="Van den Hoogen J."/>
            <person name="Gungor B."/>
            <person name="Hartog M."/>
            <person name="Hontelez J."/>
            <person name="Verver J."/>
            <person name="Yang W.-C."/>
            <person name="Schijlen E."/>
            <person name="Repin R."/>
            <person name="Schilthuizen M."/>
            <person name="Schranz E."/>
            <person name="Heidstra R."/>
            <person name="Miyata K."/>
            <person name="Fedorova E."/>
            <person name="Kohlen W."/>
            <person name="Bisseling T."/>
            <person name="Smit S."/>
            <person name="Geurts R."/>
        </authorList>
    </citation>
    <scope>NUCLEOTIDE SEQUENCE [LARGE SCALE GENOMIC DNA]</scope>
    <source>
        <strain evidence="3">cv. WU1-14</strain>
    </source>
</reference>
<keyword evidence="3" id="KW-1185">Reference proteome</keyword>
<dbReference type="EMBL" id="JXTB01000346">
    <property type="protein sequence ID" value="PON44658.1"/>
    <property type="molecule type" value="Genomic_DNA"/>
</dbReference>
<evidence type="ECO:0000313" key="2">
    <source>
        <dbReference type="EMBL" id="PON44658.1"/>
    </source>
</evidence>
<evidence type="ECO:0000313" key="3">
    <source>
        <dbReference type="Proteomes" id="UP000237105"/>
    </source>
</evidence>
<dbReference type="Proteomes" id="UP000237105">
    <property type="component" value="Unassembled WGS sequence"/>
</dbReference>
<gene>
    <name evidence="2" type="ORF">PanWU01x14_265380</name>
</gene>
<dbReference type="STRING" id="3476.A0A2P5B789"/>
<feature type="region of interest" description="Disordered" evidence="1">
    <location>
        <begin position="182"/>
        <end position="204"/>
    </location>
</feature>
<protein>
    <submittedName>
        <fullName evidence="2">Uncharacterized protein</fullName>
    </submittedName>
</protein>
<comment type="caution">
    <text evidence="2">The sequence shown here is derived from an EMBL/GenBank/DDBJ whole genome shotgun (WGS) entry which is preliminary data.</text>
</comment>
<sequence length="204" mass="23252">MNSSKFDIEKFTGKNDFGLWKMKMEAVLIQQGLEQALLSEKDLLVPTGDKEKEEFIKKMESIQSKAYSSIILSLSDPVLRKVSQERTVSGLRKKLEDLCRTKALPNRIYASKSIEDSLDDYDKLILDLENLDIKIDEEDKAVILLNSLPNSLKHFKETLKYGRETIPVEDIQNALNSKLLDMKTSEKTSSGQGLNVRGRVQKRD</sequence>
<proteinExistence type="predicted"/>
<dbReference type="AlphaFoldDB" id="A0A2P5B789"/>
<dbReference type="Pfam" id="PF14223">
    <property type="entry name" value="Retrotran_gag_2"/>
    <property type="match status" value="1"/>
</dbReference>
<dbReference type="OrthoDB" id="1434153at2759"/>
<organism evidence="2 3">
    <name type="scientific">Parasponia andersonii</name>
    <name type="common">Sponia andersonii</name>
    <dbReference type="NCBI Taxonomy" id="3476"/>
    <lineage>
        <taxon>Eukaryota</taxon>
        <taxon>Viridiplantae</taxon>
        <taxon>Streptophyta</taxon>
        <taxon>Embryophyta</taxon>
        <taxon>Tracheophyta</taxon>
        <taxon>Spermatophyta</taxon>
        <taxon>Magnoliopsida</taxon>
        <taxon>eudicotyledons</taxon>
        <taxon>Gunneridae</taxon>
        <taxon>Pentapetalae</taxon>
        <taxon>rosids</taxon>
        <taxon>fabids</taxon>
        <taxon>Rosales</taxon>
        <taxon>Cannabaceae</taxon>
        <taxon>Parasponia</taxon>
    </lineage>
</organism>
<accession>A0A2P5B789</accession>
<name>A0A2P5B789_PARAD</name>
<evidence type="ECO:0000256" key="1">
    <source>
        <dbReference type="SAM" id="MobiDB-lite"/>
    </source>
</evidence>
<feature type="non-terminal residue" evidence="2">
    <location>
        <position position="204"/>
    </location>
</feature>